<name>A0A2K8MGD7_9SPHN</name>
<dbReference type="SUPFAM" id="SSF55781">
    <property type="entry name" value="GAF domain-like"/>
    <property type="match status" value="1"/>
</dbReference>
<keyword evidence="3" id="KW-0804">Transcription</keyword>
<dbReference type="InterPro" id="IPR036390">
    <property type="entry name" value="WH_DNA-bd_sf"/>
</dbReference>
<dbReference type="RefSeq" id="WP_100280620.1">
    <property type="nucleotide sequence ID" value="NZ_CP024923.1"/>
</dbReference>
<sequence length="263" mass="29260">MKKVAEDKSEIDSRYRAPALEKGLDVLELLAIEARPMTLTAIVNRLDRSHGELFRMVQVLEFRGYIEQDPSNEGYRLTDRLFSLGMQQPRTRNLIEAALPVMRQLASSVGQSCHLALHTQGEMVVVARMESSEQLGFSVRVGYRRPLVQAASGLVLYAFQPEDVRRRWESLLDPPLDEAGLAAFRQHADEIRERQVELTPSKFVAGVTDISAPVMRGGMAAAALTVPYLKKLQSSVSPKETSELVQQAAAQISDQLVEGDSRI</sequence>
<dbReference type="PROSITE" id="PS51078">
    <property type="entry name" value="ICLR_ED"/>
    <property type="match status" value="1"/>
</dbReference>
<dbReference type="PANTHER" id="PTHR30136">
    <property type="entry name" value="HELIX-TURN-HELIX TRANSCRIPTIONAL REGULATOR, ICLR FAMILY"/>
    <property type="match status" value="1"/>
</dbReference>
<proteinExistence type="predicted"/>
<evidence type="ECO:0000259" key="4">
    <source>
        <dbReference type="PROSITE" id="PS51077"/>
    </source>
</evidence>
<dbReference type="Pfam" id="PF01614">
    <property type="entry name" value="IclR_C"/>
    <property type="match status" value="1"/>
</dbReference>
<evidence type="ECO:0000313" key="6">
    <source>
        <dbReference type="EMBL" id="ATY30809.1"/>
    </source>
</evidence>
<feature type="domain" description="IclR-ED" evidence="5">
    <location>
        <begin position="80"/>
        <end position="258"/>
    </location>
</feature>
<dbReference type="InterPro" id="IPR029016">
    <property type="entry name" value="GAF-like_dom_sf"/>
</dbReference>
<dbReference type="GO" id="GO:0003677">
    <property type="term" value="F:DNA binding"/>
    <property type="evidence" value="ECO:0007669"/>
    <property type="project" value="UniProtKB-KW"/>
</dbReference>
<dbReference type="InterPro" id="IPR014757">
    <property type="entry name" value="Tscrpt_reg_IclR_C"/>
</dbReference>
<dbReference type="AlphaFoldDB" id="A0A2K8MGD7"/>
<dbReference type="PANTHER" id="PTHR30136:SF7">
    <property type="entry name" value="HTH-TYPE TRANSCRIPTIONAL REGULATOR KDGR-RELATED"/>
    <property type="match status" value="1"/>
</dbReference>
<evidence type="ECO:0000259" key="5">
    <source>
        <dbReference type="PROSITE" id="PS51078"/>
    </source>
</evidence>
<evidence type="ECO:0000256" key="3">
    <source>
        <dbReference type="ARBA" id="ARBA00023163"/>
    </source>
</evidence>
<dbReference type="PROSITE" id="PS51077">
    <property type="entry name" value="HTH_ICLR"/>
    <property type="match status" value="1"/>
</dbReference>
<protein>
    <submittedName>
        <fullName evidence="6">IclR family transcriptional regulator</fullName>
    </submittedName>
</protein>
<dbReference type="Pfam" id="PF09339">
    <property type="entry name" value="HTH_IclR"/>
    <property type="match status" value="1"/>
</dbReference>
<evidence type="ECO:0000256" key="2">
    <source>
        <dbReference type="ARBA" id="ARBA00023125"/>
    </source>
</evidence>
<dbReference type="InterPro" id="IPR005471">
    <property type="entry name" value="Tscrpt_reg_IclR_N"/>
</dbReference>
<dbReference type="EMBL" id="CP024923">
    <property type="protein sequence ID" value="ATY30809.1"/>
    <property type="molecule type" value="Genomic_DNA"/>
</dbReference>
<dbReference type="SMART" id="SM00346">
    <property type="entry name" value="HTH_ICLR"/>
    <property type="match status" value="1"/>
</dbReference>
<dbReference type="InterPro" id="IPR050707">
    <property type="entry name" value="HTH_MetabolicPath_Reg"/>
</dbReference>
<dbReference type="GO" id="GO:0003700">
    <property type="term" value="F:DNA-binding transcription factor activity"/>
    <property type="evidence" value="ECO:0007669"/>
    <property type="project" value="TreeGrafter"/>
</dbReference>
<accession>A0A2K8MGD7</accession>
<feature type="domain" description="HTH iclR-type" evidence="4">
    <location>
        <begin position="17"/>
        <end position="79"/>
    </location>
</feature>
<dbReference type="Gene3D" id="3.30.450.40">
    <property type="match status" value="1"/>
</dbReference>
<organism evidence="6 7">
    <name type="scientific">Sphingomonas psychrotolerans</name>
    <dbReference type="NCBI Taxonomy" id="1327635"/>
    <lineage>
        <taxon>Bacteria</taxon>
        <taxon>Pseudomonadati</taxon>
        <taxon>Pseudomonadota</taxon>
        <taxon>Alphaproteobacteria</taxon>
        <taxon>Sphingomonadales</taxon>
        <taxon>Sphingomonadaceae</taxon>
        <taxon>Sphingomonas</taxon>
    </lineage>
</organism>
<keyword evidence="2" id="KW-0238">DNA-binding</keyword>
<dbReference type="GO" id="GO:0045892">
    <property type="term" value="P:negative regulation of DNA-templated transcription"/>
    <property type="evidence" value="ECO:0007669"/>
    <property type="project" value="TreeGrafter"/>
</dbReference>
<dbReference type="Gene3D" id="1.10.10.10">
    <property type="entry name" value="Winged helix-like DNA-binding domain superfamily/Winged helix DNA-binding domain"/>
    <property type="match status" value="1"/>
</dbReference>
<dbReference type="OrthoDB" id="6057486at2"/>
<evidence type="ECO:0000313" key="7">
    <source>
        <dbReference type="Proteomes" id="UP000229081"/>
    </source>
</evidence>
<dbReference type="KEGG" id="sphc:CVN68_01390"/>
<dbReference type="Proteomes" id="UP000229081">
    <property type="component" value="Chromosome"/>
</dbReference>
<evidence type="ECO:0000256" key="1">
    <source>
        <dbReference type="ARBA" id="ARBA00023015"/>
    </source>
</evidence>
<reference evidence="6 7" key="1">
    <citation type="submission" date="2017-11" db="EMBL/GenBank/DDBJ databases">
        <title>Complete genome sequence of Sphingomonas sp. Strain Cra20, a psychrotolerant potential plant growth promoting rhizobacteria.</title>
        <authorList>
            <person name="Luo Y."/>
        </authorList>
    </citation>
    <scope>NUCLEOTIDE SEQUENCE [LARGE SCALE GENOMIC DNA]</scope>
    <source>
        <strain evidence="6 7">Cra20</strain>
    </source>
</reference>
<gene>
    <name evidence="6" type="ORF">CVN68_01390</name>
</gene>
<dbReference type="InterPro" id="IPR036388">
    <property type="entry name" value="WH-like_DNA-bd_sf"/>
</dbReference>
<keyword evidence="7" id="KW-1185">Reference proteome</keyword>
<dbReference type="SUPFAM" id="SSF46785">
    <property type="entry name" value="Winged helix' DNA-binding domain"/>
    <property type="match status" value="1"/>
</dbReference>
<keyword evidence="1" id="KW-0805">Transcription regulation</keyword>